<comment type="caution">
    <text evidence="2">The sequence shown here is derived from an EMBL/GenBank/DDBJ whole genome shotgun (WGS) entry which is preliminary data.</text>
</comment>
<gene>
    <name evidence="2" type="ORF">CTI12_AA483970</name>
</gene>
<dbReference type="Gene3D" id="2.60.120.330">
    <property type="entry name" value="B-lactam Antibiotic, Isopenicillin N Synthase, Chain"/>
    <property type="match status" value="1"/>
</dbReference>
<dbReference type="OrthoDB" id="438224at2759"/>
<dbReference type="AlphaFoldDB" id="A0A2U1LJM3"/>
<feature type="compositionally biased region" description="Basic and acidic residues" evidence="1">
    <location>
        <begin position="18"/>
        <end position="36"/>
    </location>
</feature>
<organism evidence="2 3">
    <name type="scientific">Artemisia annua</name>
    <name type="common">Sweet wormwood</name>
    <dbReference type="NCBI Taxonomy" id="35608"/>
    <lineage>
        <taxon>Eukaryota</taxon>
        <taxon>Viridiplantae</taxon>
        <taxon>Streptophyta</taxon>
        <taxon>Embryophyta</taxon>
        <taxon>Tracheophyta</taxon>
        <taxon>Spermatophyta</taxon>
        <taxon>Magnoliopsida</taxon>
        <taxon>eudicotyledons</taxon>
        <taxon>Gunneridae</taxon>
        <taxon>Pentapetalae</taxon>
        <taxon>asterids</taxon>
        <taxon>campanulids</taxon>
        <taxon>Asterales</taxon>
        <taxon>Asteraceae</taxon>
        <taxon>Asteroideae</taxon>
        <taxon>Anthemideae</taxon>
        <taxon>Artemisiinae</taxon>
        <taxon>Artemisia</taxon>
    </lineage>
</organism>
<name>A0A2U1LJM3_ARTAN</name>
<keyword evidence="3" id="KW-1185">Reference proteome</keyword>
<dbReference type="Proteomes" id="UP000245207">
    <property type="component" value="Unassembled WGS sequence"/>
</dbReference>
<reference evidence="2 3" key="1">
    <citation type="journal article" date="2018" name="Mol. Plant">
        <title>The genome of Artemisia annua provides insight into the evolution of Asteraceae family and artemisinin biosynthesis.</title>
        <authorList>
            <person name="Shen Q."/>
            <person name="Zhang L."/>
            <person name="Liao Z."/>
            <person name="Wang S."/>
            <person name="Yan T."/>
            <person name="Shi P."/>
            <person name="Liu M."/>
            <person name="Fu X."/>
            <person name="Pan Q."/>
            <person name="Wang Y."/>
            <person name="Lv Z."/>
            <person name="Lu X."/>
            <person name="Zhang F."/>
            <person name="Jiang W."/>
            <person name="Ma Y."/>
            <person name="Chen M."/>
            <person name="Hao X."/>
            <person name="Li L."/>
            <person name="Tang Y."/>
            <person name="Lv G."/>
            <person name="Zhou Y."/>
            <person name="Sun X."/>
            <person name="Brodelius P.E."/>
            <person name="Rose J.K.C."/>
            <person name="Tang K."/>
        </authorList>
    </citation>
    <scope>NUCLEOTIDE SEQUENCE [LARGE SCALE GENOMIC DNA]</scope>
    <source>
        <strain evidence="3">cv. Huhao1</strain>
        <tissue evidence="2">Leaf</tissue>
    </source>
</reference>
<sequence>MLAGHFRCCTLISTKLSGKGEAKEDKRKDTRAREAMHAPLEESRAIICNITEILSRGRVCATPHCVRAPKGDKATRLERSTFAFGQ</sequence>
<proteinExistence type="predicted"/>
<dbReference type="EMBL" id="PKPP01009048">
    <property type="protein sequence ID" value="PWA49171.1"/>
    <property type="molecule type" value="Genomic_DNA"/>
</dbReference>
<protein>
    <submittedName>
        <fullName evidence="2">2-oxoglutarate (2OG) and Fe(II)-dependent oxygenase superfamily protein</fullName>
    </submittedName>
</protein>
<feature type="region of interest" description="Disordered" evidence="1">
    <location>
        <begin position="17"/>
        <end position="36"/>
    </location>
</feature>
<evidence type="ECO:0000313" key="3">
    <source>
        <dbReference type="Proteomes" id="UP000245207"/>
    </source>
</evidence>
<evidence type="ECO:0000313" key="2">
    <source>
        <dbReference type="EMBL" id="PWA49171.1"/>
    </source>
</evidence>
<accession>A0A2U1LJM3</accession>
<evidence type="ECO:0000256" key="1">
    <source>
        <dbReference type="SAM" id="MobiDB-lite"/>
    </source>
</evidence>
<dbReference type="InterPro" id="IPR027443">
    <property type="entry name" value="IPNS-like_sf"/>
</dbReference>